<keyword evidence="19" id="KW-1185">Reference proteome</keyword>
<dbReference type="WBParaSite" id="GPUH_0001668801-mRNA-1">
    <property type="protein sequence ID" value="GPUH_0001668801-mRNA-1"/>
    <property type="gene ID" value="GPUH_0001668801"/>
</dbReference>
<evidence type="ECO:0000256" key="10">
    <source>
        <dbReference type="ARBA" id="ARBA00022737"/>
    </source>
</evidence>
<accession>A0A183E6S5</accession>
<feature type="domain" description="EF-hand" evidence="17">
    <location>
        <begin position="1"/>
        <end position="25"/>
    </location>
</feature>
<keyword evidence="14" id="KW-0539">Nucleus</keyword>
<comment type="subcellular location">
    <subcellularLocation>
        <location evidence="2">Cell membrane</location>
    </subcellularLocation>
    <subcellularLocation>
        <location evidence="3">Cytoplasm</location>
    </subcellularLocation>
    <subcellularLocation>
        <location evidence="1">Nucleus</location>
    </subcellularLocation>
</comment>
<keyword evidence="12" id="KW-0653">Protein transport</keyword>
<evidence type="ECO:0000256" key="3">
    <source>
        <dbReference type="ARBA" id="ARBA00004496"/>
    </source>
</evidence>
<dbReference type="Gene3D" id="1.10.238.10">
    <property type="entry name" value="EF-hand"/>
    <property type="match status" value="1"/>
</dbReference>
<keyword evidence="10" id="KW-0677">Repeat</keyword>
<dbReference type="OrthoDB" id="191686at2759"/>
<keyword evidence="6" id="KW-0963">Cytoplasm</keyword>
<comment type="similarity">
    <text evidence="16">Belongs to the calcineurin regulatory subunit family. CHP subfamily.</text>
</comment>
<evidence type="ECO:0000313" key="20">
    <source>
        <dbReference type="WBParaSite" id="GPUH_0001668801-mRNA-1"/>
    </source>
</evidence>
<evidence type="ECO:0000256" key="1">
    <source>
        <dbReference type="ARBA" id="ARBA00004123"/>
    </source>
</evidence>
<dbReference type="PROSITE" id="PS50222">
    <property type="entry name" value="EF_HAND_2"/>
    <property type="match status" value="2"/>
</dbReference>
<dbReference type="PROSITE" id="PS00018">
    <property type="entry name" value="EF_HAND_1"/>
    <property type="match status" value="2"/>
</dbReference>
<reference evidence="20" key="1">
    <citation type="submission" date="2016-06" db="UniProtKB">
        <authorList>
            <consortium name="WormBaseParasite"/>
        </authorList>
    </citation>
    <scope>IDENTIFICATION</scope>
</reference>
<evidence type="ECO:0000256" key="6">
    <source>
        <dbReference type="ARBA" id="ARBA00022490"/>
    </source>
</evidence>
<keyword evidence="7" id="KW-0597">Phosphoprotein</keyword>
<evidence type="ECO:0000256" key="16">
    <source>
        <dbReference type="ARBA" id="ARBA00038164"/>
    </source>
</evidence>
<evidence type="ECO:0000256" key="2">
    <source>
        <dbReference type="ARBA" id="ARBA00004236"/>
    </source>
</evidence>
<dbReference type="InterPro" id="IPR011992">
    <property type="entry name" value="EF-hand-dom_pair"/>
</dbReference>
<evidence type="ECO:0000256" key="8">
    <source>
        <dbReference type="ARBA" id="ARBA00022707"/>
    </source>
</evidence>
<keyword evidence="5" id="KW-1003">Cell membrane</keyword>
<evidence type="ECO:0000259" key="17">
    <source>
        <dbReference type="PROSITE" id="PS50222"/>
    </source>
</evidence>
<dbReference type="GO" id="GO:0005886">
    <property type="term" value="C:plasma membrane"/>
    <property type="evidence" value="ECO:0007669"/>
    <property type="project" value="UniProtKB-SubCell"/>
</dbReference>
<proteinExistence type="inferred from homology"/>
<gene>
    <name evidence="18" type="ORF">GPUH_LOCUS16666</name>
</gene>
<evidence type="ECO:0000256" key="5">
    <source>
        <dbReference type="ARBA" id="ARBA00022475"/>
    </source>
</evidence>
<evidence type="ECO:0000256" key="4">
    <source>
        <dbReference type="ARBA" id="ARBA00022448"/>
    </source>
</evidence>
<keyword evidence="15" id="KW-0449">Lipoprotein</keyword>
<evidence type="ECO:0000256" key="11">
    <source>
        <dbReference type="ARBA" id="ARBA00022837"/>
    </source>
</evidence>
<sequence length="64" mass="7506">MYDLNKNGFITREEFKVILNMMVGTNITVEQLDSIADRTITEADIDNDGKISFDEFCRKFFMFL</sequence>
<dbReference type="GO" id="GO:0015031">
    <property type="term" value="P:protein transport"/>
    <property type="evidence" value="ECO:0007669"/>
    <property type="project" value="UniProtKB-KW"/>
</dbReference>
<evidence type="ECO:0000256" key="12">
    <source>
        <dbReference type="ARBA" id="ARBA00022927"/>
    </source>
</evidence>
<keyword evidence="13" id="KW-0472">Membrane</keyword>
<reference evidence="18 19" key="2">
    <citation type="submission" date="2018-11" db="EMBL/GenBank/DDBJ databases">
        <authorList>
            <consortium name="Pathogen Informatics"/>
        </authorList>
    </citation>
    <scope>NUCLEOTIDE SEQUENCE [LARGE SCALE GENOMIC DNA]</scope>
</reference>
<evidence type="ECO:0000313" key="19">
    <source>
        <dbReference type="Proteomes" id="UP000271098"/>
    </source>
</evidence>
<dbReference type="Proteomes" id="UP000271098">
    <property type="component" value="Unassembled WGS sequence"/>
</dbReference>
<dbReference type="InterPro" id="IPR002048">
    <property type="entry name" value="EF_hand_dom"/>
</dbReference>
<organism evidence="20">
    <name type="scientific">Gongylonema pulchrum</name>
    <dbReference type="NCBI Taxonomy" id="637853"/>
    <lineage>
        <taxon>Eukaryota</taxon>
        <taxon>Metazoa</taxon>
        <taxon>Ecdysozoa</taxon>
        <taxon>Nematoda</taxon>
        <taxon>Chromadorea</taxon>
        <taxon>Rhabditida</taxon>
        <taxon>Spirurina</taxon>
        <taxon>Spiruromorpha</taxon>
        <taxon>Spiruroidea</taxon>
        <taxon>Gongylonematidae</taxon>
        <taxon>Gongylonema</taxon>
    </lineage>
</organism>
<keyword evidence="11" id="KW-0106">Calcium</keyword>
<dbReference type="SUPFAM" id="SSF47473">
    <property type="entry name" value="EF-hand"/>
    <property type="match status" value="1"/>
</dbReference>
<dbReference type="SMART" id="SM00054">
    <property type="entry name" value="EFh"/>
    <property type="match status" value="2"/>
</dbReference>
<dbReference type="PRINTS" id="PR01697">
    <property type="entry name" value="PARVALBUMIN"/>
</dbReference>
<protein>
    <submittedName>
        <fullName evidence="20">EF-hand domain-containing protein</fullName>
    </submittedName>
</protein>
<keyword evidence="8" id="KW-0519">Myristate</keyword>
<dbReference type="GO" id="GO:0005509">
    <property type="term" value="F:calcium ion binding"/>
    <property type="evidence" value="ECO:0007669"/>
    <property type="project" value="InterPro"/>
</dbReference>
<name>A0A183E6S5_9BILA</name>
<keyword evidence="4" id="KW-0813">Transport</keyword>
<dbReference type="InterPro" id="IPR018247">
    <property type="entry name" value="EF_Hand_1_Ca_BS"/>
</dbReference>
<keyword evidence="9" id="KW-0479">Metal-binding</keyword>
<evidence type="ECO:0000256" key="15">
    <source>
        <dbReference type="ARBA" id="ARBA00023288"/>
    </source>
</evidence>
<evidence type="ECO:0000256" key="13">
    <source>
        <dbReference type="ARBA" id="ARBA00023136"/>
    </source>
</evidence>
<dbReference type="CDD" id="cd00051">
    <property type="entry name" value="EFh"/>
    <property type="match status" value="1"/>
</dbReference>
<dbReference type="GO" id="GO:0005737">
    <property type="term" value="C:cytoplasm"/>
    <property type="evidence" value="ECO:0007669"/>
    <property type="project" value="UniProtKB-SubCell"/>
</dbReference>
<dbReference type="PANTHER" id="PTHR46002">
    <property type="entry name" value="EG:114D9.1 PROTEIN-RELATED"/>
    <property type="match status" value="1"/>
</dbReference>
<evidence type="ECO:0000256" key="7">
    <source>
        <dbReference type="ARBA" id="ARBA00022553"/>
    </source>
</evidence>
<dbReference type="EMBL" id="UYRT01084072">
    <property type="protein sequence ID" value="VDN28317.1"/>
    <property type="molecule type" value="Genomic_DNA"/>
</dbReference>
<dbReference type="AlphaFoldDB" id="A0A183E6S5"/>
<dbReference type="GO" id="GO:0005634">
    <property type="term" value="C:nucleus"/>
    <property type="evidence" value="ECO:0007669"/>
    <property type="project" value="UniProtKB-SubCell"/>
</dbReference>
<evidence type="ECO:0000256" key="9">
    <source>
        <dbReference type="ARBA" id="ARBA00022723"/>
    </source>
</evidence>
<evidence type="ECO:0000313" key="18">
    <source>
        <dbReference type="EMBL" id="VDN28317.1"/>
    </source>
</evidence>
<feature type="domain" description="EF-hand" evidence="17">
    <location>
        <begin position="31"/>
        <end position="64"/>
    </location>
</feature>
<evidence type="ECO:0000256" key="14">
    <source>
        <dbReference type="ARBA" id="ARBA00023242"/>
    </source>
</evidence>
<dbReference type="InterPro" id="IPR051875">
    <property type="entry name" value="Calcineurin_B_homologous"/>
</dbReference>
<dbReference type="Pfam" id="PF13499">
    <property type="entry name" value="EF-hand_7"/>
    <property type="match status" value="1"/>
</dbReference>